<dbReference type="InterPro" id="IPR017926">
    <property type="entry name" value="GATASE"/>
</dbReference>
<protein>
    <submittedName>
        <fullName evidence="2">Amidotransferase</fullName>
    </submittedName>
</protein>
<proteinExistence type="predicted"/>
<dbReference type="GO" id="GO:0005829">
    <property type="term" value="C:cytosol"/>
    <property type="evidence" value="ECO:0007669"/>
    <property type="project" value="TreeGrafter"/>
</dbReference>
<organism evidence="2 3">
    <name type="scientific">Azorhizobium oxalatiphilum</name>
    <dbReference type="NCBI Taxonomy" id="980631"/>
    <lineage>
        <taxon>Bacteria</taxon>
        <taxon>Pseudomonadati</taxon>
        <taxon>Pseudomonadota</taxon>
        <taxon>Alphaproteobacteria</taxon>
        <taxon>Hyphomicrobiales</taxon>
        <taxon>Xanthobacteraceae</taxon>
        <taxon>Azorhizobium</taxon>
    </lineage>
</organism>
<dbReference type="AlphaFoldDB" id="A0A917BSZ5"/>
<keyword evidence="3" id="KW-1185">Reference proteome</keyword>
<dbReference type="Pfam" id="PF00117">
    <property type="entry name" value="GATase"/>
    <property type="match status" value="1"/>
</dbReference>
<accession>A0A917BSZ5</accession>
<dbReference type="InterPro" id="IPR029062">
    <property type="entry name" value="Class_I_gatase-like"/>
</dbReference>
<reference evidence="2" key="2">
    <citation type="submission" date="2020-09" db="EMBL/GenBank/DDBJ databases">
        <authorList>
            <person name="Sun Q."/>
            <person name="Sedlacek I."/>
        </authorList>
    </citation>
    <scope>NUCLEOTIDE SEQUENCE</scope>
    <source>
        <strain evidence="2">CCM 7897</strain>
    </source>
</reference>
<gene>
    <name evidence="2" type="ORF">GCM10007301_16630</name>
</gene>
<comment type="caution">
    <text evidence="2">The sequence shown here is derived from an EMBL/GenBank/DDBJ whole genome shotgun (WGS) entry which is preliminary data.</text>
</comment>
<evidence type="ECO:0000313" key="3">
    <source>
        <dbReference type="Proteomes" id="UP000606044"/>
    </source>
</evidence>
<dbReference type="Proteomes" id="UP000606044">
    <property type="component" value="Unassembled WGS sequence"/>
</dbReference>
<reference evidence="2" key="1">
    <citation type="journal article" date="2014" name="Int. J. Syst. Evol. Microbiol.">
        <title>Complete genome sequence of Corynebacterium casei LMG S-19264T (=DSM 44701T), isolated from a smear-ripened cheese.</title>
        <authorList>
            <consortium name="US DOE Joint Genome Institute (JGI-PGF)"/>
            <person name="Walter F."/>
            <person name="Albersmeier A."/>
            <person name="Kalinowski J."/>
            <person name="Ruckert C."/>
        </authorList>
    </citation>
    <scope>NUCLEOTIDE SEQUENCE</scope>
    <source>
        <strain evidence="2">CCM 7897</strain>
    </source>
</reference>
<sequence length="245" mass="26677">MRILVFQHLDVEHPGVFRDLWDASGHQWLPVELDAGEPIPPLEGFDLLAVMGGPMDVWQEEQHPWLIPEKAAIRRWVRELNRPYLGICLGHQLLADALGGTVELMQRPEVGLATIELTDAGHADPLLAGFPAMVETLQWHGAEVSRLPEGGVVLAANAACPIQAMRIGRQAWGFQYHMEITPSTVADWGLIPEYRASLETALGAERAAGLAAEVAPKLPAFRDSAELLAANLEALVAQASLKRSA</sequence>
<dbReference type="EMBL" id="BMCT01000001">
    <property type="protein sequence ID" value="GGF57607.1"/>
    <property type="molecule type" value="Genomic_DNA"/>
</dbReference>
<dbReference type="PANTHER" id="PTHR42695:SF5">
    <property type="entry name" value="GLUTAMINE AMIDOTRANSFERASE YLR126C-RELATED"/>
    <property type="match status" value="1"/>
</dbReference>
<dbReference type="PROSITE" id="PS51273">
    <property type="entry name" value="GATASE_TYPE_1"/>
    <property type="match status" value="1"/>
</dbReference>
<evidence type="ECO:0000259" key="1">
    <source>
        <dbReference type="Pfam" id="PF00117"/>
    </source>
</evidence>
<dbReference type="Gene3D" id="3.40.50.880">
    <property type="match status" value="1"/>
</dbReference>
<feature type="domain" description="Glutamine amidotransferase" evidence="1">
    <location>
        <begin position="41"/>
        <end position="184"/>
    </location>
</feature>
<dbReference type="RefSeq" id="WP_188577056.1">
    <property type="nucleotide sequence ID" value="NZ_BMCT01000001.1"/>
</dbReference>
<name>A0A917BSZ5_9HYPH</name>
<dbReference type="SUPFAM" id="SSF52317">
    <property type="entry name" value="Class I glutamine amidotransferase-like"/>
    <property type="match status" value="1"/>
</dbReference>
<dbReference type="CDD" id="cd01741">
    <property type="entry name" value="GATase1_1"/>
    <property type="match status" value="1"/>
</dbReference>
<dbReference type="PANTHER" id="PTHR42695">
    <property type="entry name" value="GLUTAMINE AMIDOTRANSFERASE YLR126C-RELATED"/>
    <property type="match status" value="1"/>
</dbReference>
<evidence type="ECO:0000313" key="2">
    <source>
        <dbReference type="EMBL" id="GGF57607.1"/>
    </source>
</evidence>
<dbReference type="InterPro" id="IPR044992">
    <property type="entry name" value="ChyE-like"/>
</dbReference>